<dbReference type="GO" id="GO:0070040">
    <property type="term" value="F:rRNA (adenine(2503)-C2-)-methyltransferase activity"/>
    <property type="evidence" value="ECO:0007669"/>
    <property type="project" value="UniProtKB-UniRule"/>
</dbReference>
<keyword evidence="2 12" id="KW-0004">4Fe-4S</keyword>
<keyword evidence="4 12" id="KW-0698">rRNA processing</keyword>
<dbReference type="InterPro" id="IPR004383">
    <property type="entry name" value="rRNA_lsu_MTrfase_RlmN/Cfr"/>
</dbReference>
<feature type="active site" description="Proton acceptor" evidence="12">
    <location>
        <position position="92"/>
    </location>
</feature>
<dbReference type="Gene3D" id="3.20.20.70">
    <property type="entry name" value="Aldolase class I"/>
    <property type="match status" value="1"/>
</dbReference>
<dbReference type="GO" id="GO:0000049">
    <property type="term" value="F:tRNA binding"/>
    <property type="evidence" value="ECO:0007669"/>
    <property type="project" value="UniProtKB-UniRule"/>
</dbReference>
<evidence type="ECO:0000256" key="4">
    <source>
        <dbReference type="ARBA" id="ARBA00022552"/>
    </source>
</evidence>
<dbReference type="EC" id="2.1.1.192" evidence="12"/>
<dbReference type="HAMAP" id="MF_01849">
    <property type="entry name" value="RNA_methyltr_RlmN"/>
    <property type="match status" value="1"/>
</dbReference>
<evidence type="ECO:0000256" key="11">
    <source>
        <dbReference type="ARBA" id="ARBA00023014"/>
    </source>
</evidence>
<feature type="binding site" evidence="12">
    <location>
        <position position="191"/>
    </location>
    <ligand>
        <name>S-adenosyl-L-methionine</name>
        <dbReference type="ChEBI" id="CHEBI:59789"/>
    </ligand>
</feature>
<evidence type="ECO:0000313" key="15">
    <source>
        <dbReference type="Proteomes" id="UP000824091"/>
    </source>
</evidence>
<keyword evidence="7 12" id="KW-0949">S-adenosyl-L-methionine</keyword>
<comment type="caution">
    <text evidence="12">Lacks conserved residue(s) required for the propagation of feature annotation.</text>
</comment>
<dbReference type="FunFam" id="3.20.20.70:FF:000014">
    <property type="entry name" value="Probable dual-specificity RNA methyltransferase RlmN"/>
    <property type="match status" value="1"/>
</dbReference>
<keyword evidence="9 12" id="KW-0479">Metal-binding</keyword>
<keyword evidence="8 12" id="KW-0819">tRNA processing</keyword>
<feature type="binding site" evidence="12">
    <location>
        <position position="116"/>
    </location>
    <ligand>
        <name>[4Fe-4S] cluster</name>
        <dbReference type="ChEBI" id="CHEBI:49883"/>
        <note>4Fe-4S-S-AdoMet</note>
    </ligand>
</feature>
<comment type="caution">
    <text evidence="14">The sequence shown here is derived from an EMBL/GenBank/DDBJ whole genome shotgun (WGS) entry which is preliminary data.</text>
</comment>
<feature type="binding site" evidence="12">
    <location>
        <begin position="214"/>
        <end position="216"/>
    </location>
    <ligand>
        <name>S-adenosyl-L-methionine</name>
        <dbReference type="ChEBI" id="CHEBI:59789"/>
    </ligand>
</feature>
<keyword evidence="11 12" id="KW-0411">Iron-sulfur</keyword>
<dbReference type="Pfam" id="PF21016">
    <property type="entry name" value="RlmN_N"/>
    <property type="match status" value="1"/>
</dbReference>
<evidence type="ECO:0000256" key="3">
    <source>
        <dbReference type="ARBA" id="ARBA00022490"/>
    </source>
</evidence>
<dbReference type="PANTHER" id="PTHR30544:SF5">
    <property type="entry name" value="RADICAL SAM CORE DOMAIN-CONTAINING PROTEIN"/>
    <property type="match status" value="1"/>
</dbReference>
<evidence type="ECO:0000256" key="8">
    <source>
        <dbReference type="ARBA" id="ARBA00022694"/>
    </source>
</evidence>
<organism evidence="14 15">
    <name type="scientific">Candidatus Fimisoma avicola</name>
    <dbReference type="NCBI Taxonomy" id="2840826"/>
    <lineage>
        <taxon>Bacteria</taxon>
        <taxon>Bacillati</taxon>
        <taxon>Bacillota</taxon>
        <taxon>Clostridia</taxon>
        <taxon>Eubacteriales</taxon>
        <taxon>Candidatus Fimisoma</taxon>
    </lineage>
</organism>
<protein>
    <recommendedName>
        <fullName evidence="12">Probable dual-specificity RNA methyltransferase RlmN</fullName>
        <ecNumber evidence="12">2.1.1.192</ecNumber>
    </recommendedName>
    <alternativeName>
        <fullName evidence="12">23S rRNA (adenine(2503)-C(2))-methyltransferase</fullName>
    </alternativeName>
    <alternativeName>
        <fullName evidence="12">23S rRNA m2A2503 methyltransferase</fullName>
    </alternativeName>
    <alternativeName>
        <fullName evidence="12">Ribosomal RNA large subunit methyltransferase N</fullName>
    </alternativeName>
    <alternativeName>
        <fullName evidence="12">tRNA (adenine(37)-C(2))-methyltransferase</fullName>
    </alternativeName>
    <alternativeName>
        <fullName evidence="12">tRNA m2A37 methyltransferase</fullName>
    </alternativeName>
</protein>
<reference evidence="14" key="2">
    <citation type="journal article" date="2021" name="PeerJ">
        <title>Extensive microbial diversity within the chicken gut microbiome revealed by metagenomics and culture.</title>
        <authorList>
            <person name="Gilroy R."/>
            <person name="Ravi A."/>
            <person name="Getino M."/>
            <person name="Pursley I."/>
            <person name="Horton D.L."/>
            <person name="Alikhan N.F."/>
            <person name="Baker D."/>
            <person name="Gharbi K."/>
            <person name="Hall N."/>
            <person name="Watson M."/>
            <person name="Adriaenssens E.M."/>
            <person name="Foster-Nyarko E."/>
            <person name="Jarju S."/>
            <person name="Secka A."/>
            <person name="Antonio M."/>
            <person name="Oren A."/>
            <person name="Chaudhuri R.R."/>
            <person name="La Ragione R."/>
            <person name="Hildebrand F."/>
            <person name="Pallen M.J."/>
        </authorList>
    </citation>
    <scope>NUCLEOTIDE SEQUENCE</scope>
    <source>
        <strain evidence="14">11300</strain>
    </source>
</reference>
<dbReference type="GO" id="GO:0019843">
    <property type="term" value="F:rRNA binding"/>
    <property type="evidence" value="ECO:0007669"/>
    <property type="project" value="UniProtKB-UniRule"/>
</dbReference>
<sequence length="345" mass="38080">MEKDLKNLRLDQLTELVTSMGEKSYRAGQIFAWLSGGSVSFDEMTNVPGALREKLKDDGFHIGRLEILKKQESKTDGTRKYLFGLNDGNTIESVFMKYKYGNTLCVSSQAGCRMGCAFCASTLGGLCRDLTAGEMTGQIDAAEKDTGQKINHIVVMGSGEPFDNYENLASFIRIVTDPRGRNMSMRHITVSTCGIIPGIEKFAEDFPQANLAISLHAASDDERSAIMPVNRKYGLKELMDACRQYTSATSRRITFEYTLIKGVNDGAADSRRLASLLRGTLCHVNLIPLNKVDETGYDTVSRRDAESFRKALESAGIPATIRRELGDDIDGACGQLRLGRRRQDT</sequence>
<feature type="binding site" evidence="12">
    <location>
        <begin position="159"/>
        <end position="160"/>
    </location>
    <ligand>
        <name>S-adenosyl-L-methionine</name>
        <dbReference type="ChEBI" id="CHEBI:59789"/>
    </ligand>
</feature>
<feature type="binding site" evidence="12">
    <location>
        <position position="119"/>
    </location>
    <ligand>
        <name>[4Fe-4S] cluster</name>
        <dbReference type="ChEBI" id="CHEBI:49883"/>
        <note>4Fe-4S-S-AdoMet</note>
    </ligand>
</feature>
<dbReference type="PROSITE" id="PS51918">
    <property type="entry name" value="RADICAL_SAM"/>
    <property type="match status" value="1"/>
</dbReference>
<dbReference type="CDD" id="cd01335">
    <property type="entry name" value="Radical_SAM"/>
    <property type="match status" value="1"/>
</dbReference>
<keyword evidence="3 12" id="KW-0963">Cytoplasm</keyword>
<evidence type="ECO:0000256" key="9">
    <source>
        <dbReference type="ARBA" id="ARBA00022723"/>
    </source>
</evidence>
<feature type="binding site" evidence="12">
    <location>
        <position position="290"/>
    </location>
    <ligand>
        <name>S-adenosyl-L-methionine</name>
        <dbReference type="ChEBI" id="CHEBI:59789"/>
    </ligand>
</feature>
<evidence type="ECO:0000256" key="1">
    <source>
        <dbReference type="ARBA" id="ARBA00004496"/>
    </source>
</evidence>
<dbReference type="PANTHER" id="PTHR30544">
    <property type="entry name" value="23S RRNA METHYLTRANSFERASE"/>
    <property type="match status" value="1"/>
</dbReference>
<dbReference type="EMBL" id="DVMO01000148">
    <property type="protein sequence ID" value="HIU28586.1"/>
    <property type="molecule type" value="Genomic_DNA"/>
</dbReference>
<feature type="domain" description="Radical SAM core" evidence="13">
    <location>
        <begin position="98"/>
        <end position="328"/>
    </location>
</feature>
<feature type="active site" description="S-methylcysteine intermediate" evidence="12">
    <location>
        <position position="333"/>
    </location>
</feature>
<dbReference type="GO" id="GO:0002935">
    <property type="term" value="F:tRNA (adenine(37)-C2)-methyltransferase activity"/>
    <property type="evidence" value="ECO:0007669"/>
    <property type="project" value="UniProtKB-UniRule"/>
</dbReference>
<dbReference type="SFLD" id="SFLDG01062">
    <property type="entry name" value="methyltransferase_(Class_A)"/>
    <property type="match status" value="1"/>
</dbReference>
<comment type="catalytic activity">
    <reaction evidence="12">
        <text>adenosine(2503) in 23S rRNA + 2 reduced [2Fe-2S]-[ferredoxin] + 2 S-adenosyl-L-methionine = 2-methyladenosine(2503) in 23S rRNA + 5'-deoxyadenosine + L-methionine + 2 oxidized [2Fe-2S]-[ferredoxin] + S-adenosyl-L-homocysteine</text>
        <dbReference type="Rhea" id="RHEA:42916"/>
        <dbReference type="Rhea" id="RHEA-COMP:10000"/>
        <dbReference type="Rhea" id="RHEA-COMP:10001"/>
        <dbReference type="Rhea" id="RHEA-COMP:10152"/>
        <dbReference type="Rhea" id="RHEA-COMP:10282"/>
        <dbReference type="ChEBI" id="CHEBI:17319"/>
        <dbReference type="ChEBI" id="CHEBI:33737"/>
        <dbReference type="ChEBI" id="CHEBI:33738"/>
        <dbReference type="ChEBI" id="CHEBI:57844"/>
        <dbReference type="ChEBI" id="CHEBI:57856"/>
        <dbReference type="ChEBI" id="CHEBI:59789"/>
        <dbReference type="ChEBI" id="CHEBI:74411"/>
        <dbReference type="ChEBI" id="CHEBI:74497"/>
        <dbReference type="EC" id="2.1.1.192"/>
    </reaction>
</comment>
<reference evidence="14" key="1">
    <citation type="submission" date="2020-10" db="EMBL/GenBank/DDBJ databases">
        <authorList>
            <person name="Gilroy R."/>
        </authorList>
    </citation>
    <scope>NUCLEOTIDE SEQUENCE</scope>
    <source>
        <strain evidence="14">11300</strain>
    </source>
</reference>
<dbReference type="Pfam" id="PF04055">
    <property type="entry name" value="Radical_SAM"/>
    <property type="match status" value="1"/>
</dbReference>
<comment type="function">
    <text evidence="12">Specifically methylates position 2 of adenine 2503 in 23S rRNA and position 2 of adenine 37 in tRNAs.</text>
</comment>
<dbReference type="InterPro" id="IPR007197">
    <property type="entry name" value="rSAM"/>
</dbReference>
<dbReference type="NCBIfam" id="TIGR00048">
    <property type="entry name" value="rRNA_mod_RlmN"/>
    <property type="match status" value="1"/>
</dbReference>
<keyword evidence="6 12" id="KW-0808">Transferase</keyword>
<evidence type="ECO:0000256" key="7">
    <source>
        <dbReference type="ARBA" id="ARBA00022691"/>
    </source>
</evidence>
<keyword evidence="12" id="KW-1015">Disulfide bond</keyword>
<dbReference type="InterPro" id="IPR058240">
    <property type="entry name" value="rSAM_sf"/>
</dbReference>
<dbReference type="SFLD" id="SFLDF00275">
    <property type="entry name" value="adenosine_C2_methyltransferase"/>
    <property type="match status" value="1"/>
</dbReference>
<comment type="subcellular location">
    <subcellularLocation>
        <location evidence="1 12">Cytoplasm</location>
    </subcellularLocation>
</comment>
<feature type="binding site" evidence="12">
    <location>
        <position position="112"/>
    </location>
    <ligand>
        <name>[4Fe-4S] cluster</name>
        <dbReference type="ChEBI" id="CHEBI:49883"/>
        <note>4Fe-4S-S-AdoMet</note>
    </ligand>
</feature>
<dbReference type="InterPro" id="IPR040072">
    <property type="entry name" value="Methyltransferase_A"/>
</dbReference>
<dbReference type="GO" id="GO:0051539">
    <property type="term" value="F:4 iron, 4 sulfur cluster binding"/>
    <property type="evidence" value="ECO:0007669"/>
    <property type="project" value="UniProtKB-UniRule"/>
</dbReference>
<keyword evidence="10 12" id="KW-0408">Iron</keyword>
<evidence type="ECO:0000256" key="10">
    <source>
        <dbReference type="ARBA" id="ARBA00023004"/>
    </source>
</evidence>
<dbReference type="GO" id="GO:0030488">
    <property type="term" value="P:tRNA methylation"/>
    <property type="evidence" value="ECO:0007669"/>
    <property type="project" value="UniProtKB-UniRule"/>
</dbReference>
<gene>
    <name evidence="12 14" type="primary">rlmN</name>
    <name evidence="14" type="ORF">IAD16_09465</name>
</gene>
<dbReference type="GO" id="GO:0070475">
    <property type="term" value="P:rRNA base methylation"/>
    <property type="evidence" value="ECO:0007669"/>
    <property type="project" value="UniProtKB-UniRule"/>
</dbReference>
<dbReference type="SFLD" id="SFLDS00029">
    <property type="entry name" value="Radical_SAM"/>
    <property type="match status" value="1"/>
</dbReference>
<comment type="similarity">
    <text evidence="12">Belongs to the radical SAM superfamily. RlmN family.</text>
</comment>
<proteinExistence type="inferred from homology"/>
<evidence type="ECO:0000256" key="6">
    <source>
        <dbReference type="ARBA" id="ARBA00022679"/>
    </source>
</evidence>
<dbReference type="InterPro" id="IPR013785">
    <property type="entry name" value="Aldolase_TIM"/>
</dbReference>
<name>A0A9D1I5L5_9FIRM</name>
<evidence type="ECO:0000256" key="5">
    <source>
        <dbReference type="ARBA" id="ARBA00022603"/>
    </source>
</evidence>
<dbReference type="GO" id="GO:0046872">
    <property type="term" value="F:metal ion binding"/>
    <property type="evidence" value="ECO:0007669"/>
    <property type="project" value="UniProtKB-KW"/>
</dbReference>
<evidence type="ECO:0000256" key="12">
    <source>
        <dbReference type="HAMAP-Rule" id="MF_01849"/>
    </source>
</evidence>
<dbReference type="InterPro" id="IPR027492">
    <property type="entry name" value="RNA_MTrfase_RlmN"/>
</dbReference>
<dbReference type="Proteomes" id="UP000824091">
    <property type="component" value="Unassembled WGS sequence"/>
</dbReference>
<dbReference type="AlphaFoldDB" id="A0A9D1I5L5"/>
<evidence type="ECO:0000256" key="2">
    <source>
        <dbReference type="ARBA" id="ARBA00022485"/>
    </source>
</evidence>
<dbReference type="GO" id="GO:0005737">
    <property type="term" value="C:cytoplasm"/>
    <property type="evidence" value="ECO:0007669"/>
    <property type="project" value="UniProtKB-SubCell"/>
</dbReference>
<evidence type="ECO:0000313" key="14">
    <source>
        <dbReference type="EMBL" id="HIU28586.1"/>
    </source>
</evidence>
<keyword evidence="5 12" id="KW-0489">Methyltransferase</keyword>
<dbReference type="PIRSF" id="PIRSF006004">
    <property type="entry name" value="CHP00048"/>
    <property type="match status" value="1"/>
</dbReference>
<dbReference type="SUPFAM" id="SSF102114">
    <property type="entry name" value="Radical SAM enzymes"/>
    <property type="match status" value="1"/>
</dbReference>
<dbReference type="Gene3D" id="1.10.150.530">
    <property type="match status" value="1"/>
</dbReference>
<evidence type="ECO:0000259" key="13">
    <source>
        <dbReference type="PROSITE" id="PS51918"/>
    </source>
</evidence>
<comment type="cofactor">
    <cofactor evidence="12">
        <name>[4Fe-4S] cluster</name>
        <dbReference type="ChEBI" id="CHEBI:49883"/>
    </cofactor>
    <text evidence="12">Binds 1 [4Fe-4S] cluster. The cluster is coordinated with 3 cysteines and an exchangeable S-adenosyl-L-methionine.</text>
</comment>
<comment type="catalytic activity">
    <reaction evidence="12">
        <text>adenosine(37) in tRNA + 2 reduced [2Fe-2S]-[ferredoxin] + 2 S-adenosyl-L-methionine = 2-methyladenosine(37) in tRNA + 5'-deoxyadenosine + L-methionine + 2 oxidized [2Fe-2S]-[ferredoxin] + S-adenosyl-L-homocysteine</text>
        <dbReference type="Rhea" id="RHEA:43332"/>
        <dbReference type="Rhea" id="RHEA-COMP:10000"/>
        <dbReference type="Rhea" id="RHEA-COMP:10001"/>
        <dbReference type="Rhea" id="RHEA-COMP:10162"/>
        <dbReference type="Rhea" id="RHEA-COMP:10485"/>
        <dbReference type="ChEBI" id="CHEBI:17319"/>
        <dbReference type="ChEBI" id="CHEBI:33737"/>
        <dbReference type="ChEBI" id="CHEBI:33738"/>
        <dbReference type="ChEBI" id="CHEBI:57844"/>
        <dbReference type="ChEBI" id="CHEBI:57856"/>
        <dbReference type="ChEBI" id="CHEBI:59789"/>
        <dbReference type="ChEBI" id="CHEBI:74411"/>
        <dbReference type="ChEBI" id="CHEBI:74497"/>
        <dbReference type="EC" id="2.1.1.192"/>
    </reaction>
</comment>
<accession>A0A9D1I5L5</accession>
<dbReference type="InterPro" id="IPR048641">
    <property type="entry name" value="RlmN_N"/>
</dbReference>
<comment type="miscellaneous">
    <text evidence="12">Reaction proceeds by a ping-pong mechanism involving intermediate methylation of a conserved cysteine residue.</text>
</comment>